<dbReference type="OrthoDB" id="29098at2759"/>
<feature type="domain" description="Ribonuclease H2 subunit B wHTH" evidence="7">
    <location>
        <begin position="219"/>
        <end position="260"/>
    </location>
</feature>
<dbReference type="Pfam" id="PF09468">
    <property type="entry name" value="RNase_H2-Ydr279"/>
    <property type="match status" value="1"/>
</dbReference>
<gene>
    <name evidence="9" type="primary">PLEST000228</name>
    <name evidence="9" type="ORF">PLESTB_000362700</name>
</gene>
<evidence type="ECO:0000256" key="4">
    <source>
        <dbReference type="ARBA" id="ARBA00024778"/>
    </source>
</evidence>
<comment type="caution">
    <text evidence="9">The sequence shown here is derived from an EMBL/GenBank/DDBJ whole genome shotgun (WGS) entry which is preliminary data.</text>
</comment>
<dbReference type="AlphaFoldDB" id="A0A9W6BEY7"/>
<dbReference type="GO" id="GO:0006401">
    <property type="term" value="P:RNA catabolic process"/>
    <property type="evidence" value="ECO:0007669"/>
    <property type="project" value="TreeGrafter"/>
</dbReference>
<dbReference type="Proteomes" id="UP001165080">
    <property type="component" value="Unassembled WGS sequence"/>
</dbReference>
<comment type="function">
    <text evidence="4">Non catalytic subunit of RNase H2, an endonuclease that specifically degrades the RNA of RNA:DNA hybrids. Participates in DNA replication, possibly by mediating the removal of lagging-strand Okazaki fragment RNA primers during DNA replication. Mediates the excision of single ribonucleotides from DNA:RNA duplexes.</text>
</comment>
<feature type="domain" description="Rnh202 triple barrel" evidence="8">
    <location>
        <begin position="26"/>
        <end position="82"/>
    </location>
</feature>
<dbReference type="GO" id="GO:0032299">
    <property type="term" value="C:ribonuclease H2 complex"/>
    <property type="evidence" value="ECO:0007669"/>
    <property type="project" value="InterPro"/>
</dbReference>
<keyword evidence="3" id="KW-0539">Nucleus</keyword>
<dbReference type="InterPro" id="IPR040456">
    <property type="entry name" value="RNase_H2_suB"/>
</dbReference>
<proteinExistence type="predicted"/>
<dbReference type="PANTHER" id="PTHR13383:SF11">
    <property type="entry name" value="RIBONUCLEASE H2 SUBUNIT B"/>
    <property type="match status" value="1"/>
</dbReference>
<evidence type="ECO:0000256" key="6">
    <source>
        <dbReference type="SAM" id="MobiDB-lite"/>
    </source>
</evidence>
<dbReference type="Gene3D" id="2.20.25.530">
    <property type="match status" value="1"/>
</dbReference>
<dbReference type="InterPro" id="IPR019024">
    <property type="entry name" value="RNase_H2_suB_wHTH"/>
</dbReference>
<dbReference type="Gene3D" id="1.10.20.120">
    <property type="match status" value="1"/>
</dbReference>
<sequence>MTGNAAEDETWRVVMLPGLERGQASTIKSFTLPDPRTGRPQGFLLVNGSLLEVNRFKQSHSAWLMGDRLLADGGMFLATVYDPLFALLPVLDRARGKDEGCPAGMFKELEELLYDGSMPGLSELLPYARGGGCKGATCTTATTATTAATAAAATAGDTAAGGGQAAAAEAAEAACDAAPGGSERCAAETQEAALTGAGPAASAAAVEPGCGAAATLIRLDQQLACICDVRKVDDMCYYRLNEDRVLAWLCCKFRRMQAALAPQLAGMDAAHAAAYVLGFLAEYVGDPWVGRVAQRLGVKNEKELAAGGGSANANGGTLQPTDGNTLGTTRPGAPLAGPPEKKQKIDPRVASKQAALAKQAVGTKKLTSFFTKK</sequence>
<dbReference type="GO" id="GO:0005654">
    <property type="term" value="C:nucleoplasm"/>
    <property type="evidence" value="ECO:0007669"/>
    <property type="project" value="TreeGrafter"/>
</dbReference>
<evidence type="ECO:0000256" key="1">
    <source>
        <dbReference type="ARBA" id="ARBA00004123"/>
    </source>
</evidence>
<dbReference type="InterPro" id="IPR041195">
    <property type="entry name" value="Rnh202_N"/>
</dbReference>
<dbReference type="PANTHER" id="PTHR13383">
    <property type="entry name" value="RIBONUCLEASE H2 SUBUNIT B"/>
    <property type="match status" value="1"/>
</dbReference>
<dbReference type="Pfam" id="PF17745">
    <property type="entry name" value="Ydr279_N"/>
    <property type="match status" value="1"/>
</dbReference>
<dbReference type="EMBL" id="BRXU01000003">
    <property type="protein sequence ID" value="GLC50286.1"/>
    <property type="molecule type" value="Genomic_DNA"/>
</dbReference>
<protein>
    <recommendedName>
        <fullName evidence="2">Ribonuclease H2 subunit B</fullName>
    </recommendedName>
    <alternativeName>
        <fullName evidence="5">Ribonuclease HI subunit B</fullName>
    </alternativeName>
</protein>
<reference evidence="9 10" key="1">
    <citation type="journal article" date="2023" name="Commun. Biol.">
        <title>Reorganization of the ancestral sex-determining regions during the evolution of trioecy in Pleodorina starrii.</title>
        <authorList>
            <person name="Takahashi K."/>
            <person name="Suzuki S."/>
            <person name="Kawai-Toyooka H."/>
            <person name="Yamamoto K."/>
            <person name="Hamaji T."/>
            <person name="Ootsuki R."/>
            <person name="Yamaguchi H."/>
            <person name="Kawachi M."/>
            <person name="Higashiyama T."/>
            <person name="Nozaki H."/>
        </authorList>
    </citation>
    <scope>NUCLEOTIDE SEQUENCE [LARGE SCALE GENOMIC DNA]</scope>
    <source>
        <strain evidence="9 10">NIES-4479</strain>
    </source>
</reference>
<evidence type="ECO:0000256" key="5">
    <source>
        <dbReference type="ARBA" id="ARBA00033464"/>
    </source>
</evidence>
<evidence type="ECO:0000313" key="10">
    <source>
        <dbReference type="Proteomes" id="UP001165080"/>
    </source>
</evidence>
<evidence type="ECO:0000259" key="7">
    <source>
        <dbReference type="Pfam" id="PF09468"/>
    </source>
</evidence>
<keyword evidence="10" id="KW-1185">Reference proteome</keyword>
<comment type="subcellular location">
    <subcellularLocation>
        <location evidence="1">Nucleus</location>
    </subcellularLocation>
</comment>
<accession>A0A9W6BEY7</accession>
<evidence type="ECO:0000256" key="2">
    <source>
        <dbReference type="ARBA" id="ARBA00019062"/>
    </source>
</evidence>
<feature type="compositionally biased region" description="Basic and acidic residues" evidence="6">
    <location>
        <begin position="339"/>
        <end position="348"/>
    </location>
</feature>
<feature type="region of interest" description="Disordered" evidence="6">
    <location>
        <begin position="307"/>
        <end position="348"/>
    </location>
</feature>
<feature type="compositionally biased region" description="Polar residues" evidence="6">
    <location>
        <begin position="317"/>
        <end position="328"/>
    </location>
</feature>
<name>A0A9W6BEY7_9CHLO</name>
<evidence type="ECO:0000256" key="3">
    <source>
        <dbReference type="ARBA" id="ARBA00023242"/>
    </source>
</evidence>
<organism evidence="9 10">
    <name type="scientific">Pleodorina starrii</name>
    <dbReference type="NCBI Taxonomy" id="330485"/>
    <lineage>
        <taxon>Eukaryota</taxon>
        <taxon>Viridiplantae</taxon>
        <taxon>Chlorophyta</taxon>
        <taxon>core chlorophytes</taxon>
        <taxon>Chlorophyceae</taxon>
        <taxon>CS clade</taxon>
        <taxon>Chlamydomonadales</taxon>
        <taxon>Volvocaceae</taxon>
        <taxon>Pleodorina</taxon>
    </lineage>
</organism>
<evidence type="ECO:0000313" key="9">
    <source>
        <dbReference type="EMBL" id="GLC50286.1"/>
    </source>
</evidence>
<evidence type="ECO:0000259" key="8">
    <source>
        <dbReference type="Pfam" id="PF17745"/>
    </source>
</evidence>